<dbReference type="GO" id="GO:0098046">
    <property type="term" value="C:type V protein secretion system complex"/>
    <property type="evidence" value="ECO:0007669"/>
    <property type="project" value="TreeGrafter"/>
</dbReference>
<dbReference type="Proteomes" id="UP000198824">
    <property type="component" value="Unassembled WGS sequence"/>
</dbReference>
<dbReference type="GO" id="GO:0046819">
    <property type="term" value="P:protein secretion by the type V secretion system"/>
    <property type="evidence" value="ECO:0007669"/>
    <property type="project" value="TreeGrafter"/>
</dbReference>
<name>A0A1I6JN52_9SPHN</name>
<organism evidence="8 9">
    <name type="scientific">Sphingomonas jatrophae</name>
    <dbReference type="NCBI Taxonomy" id="1166337"/>
    <lineage>
        <taxon>Bacteria</taxon>
        <taxon>Pseudomonadati</taxon>
        <taxon>Pseudomonadota</taxon>
        <taxon>Alphaproteobacteria</taxon>
        <taxon>Sphingomonadales</taxon>
        <taxon>Sphingomonadaceae</taxon>
        <taxon>Sphingomonas</taxon>
    </lineage>
</organism>
<feature type="region of interest" description="Disordered" evidence="4">
    <location>
        <begin position="53"/>
        <end position="83"/>
    </location>
</feature>
<dbReference type="InterPro" id="IPR013686">
    <property type="entry name" value="Polypept-transport_assoc_ShlB"/>
</dbReference>
<feature type="domain" description="Haemolysin activator HlyB C-terminal" evidence="6">
    <location>
        <begin position="248"/>
        <end position="578"/>
    </location>
</feature>
<dbReference type="AlphaFoldDB" id="A0A1I6JN52"/>
<evidence type="ECO:0000256" key="5">
    <source>
        <dbReference type="SAM" id="Phobius"/>
    </source>
</evidence>
<proteinExistence type="predicted"/>
<evidence type="ECO:0000256" key="4">
    <source>
        <dbReference type="SAM" id="MobiDB-lite"/>
    </source>
</evidence>
<keyword evidence="5" id="KW-0472">Membrane</keyword>
<keyword evidence="3" id="KW-0998">Cell outer membrane</keyword>
<gene>
    <name evidence="8" type="ORF">SAMN05192580_0565</name>
</gene>
<sequence>MRDRQRRGTSVIVAEATDPVRATPRRRLAGHAPLGAALLALVGLPAAAGAQTAAPAVPTREEVNRIPTGPTAQQPSRLSVEGGVERAPCPLAQERFAGVTITVNDVVFDNLKIVDPATLASAWEAYRGKTVPIATVCEIRDAAATILRRQGYLAAVQVPPQRIENGVVHFDVLMAKLVAVQVRGNPGKSEALIAAYLRRLTEEPVFNEQTAARYLLLARDIPGYDVRLTLKPANGAPGEVIGEVAVVRTPVALDVNVQNYGSRDVGRFGGLIRGEAYDLLGLGDRLTLGYFGTADFKEQNVLQAGYDIRLGGEGLTLGGRFTYAWTRPDPDIVGGRLKAETMVAGAELSYPFVRREAGTLRGALGFEAINQDVRLAGIDLTRDRIRAAYARADFDLMDAGSIRSTAGYSSAEPRWRLAGSLEVRKGLGILGASDGCGAPPYTACLTAGAVPLSRVEGRPQAALVRFSGVGEVRPVPNIAFVLAPRAQYSSRPLLSYEEFSGGNYTVGRGYDPGSILGDRGIGFQSELRIGRAVPTARDAFAVQPYGFFDAAWVWNRRQPVAPLERDPQRLFSAGIGARVAYGDRARLDVTLATPLEKINGSDRRGDVRLLVSLTTRLLPWTR</sequence>
<evidence type="ECO:0000256" key="1">
    <source>
        <dbReference type="ARBA" id="ARBA00022452"/>
    </source>
</evidence>
<dbReference type="PANTHER" id="PTHR34597:SF6">
    <property type="entry name" value="BLR6126 PROTEIN"/>
    <property type="match status" value="1"/>
</dbReference>
<dbReference type="STRING" id="1166337.SAMN05192580_0565"/>
<dbReference type="Gene3D" id="3.10.20.310">
    <property type="entry name" value="membrane protein fhac"/>
    <property type="match status" value="1"/>
</dbReference>
<keyword evidence="9" id="KW-1185">Reference proteome</keyword>
<protein>
    <submittedName>
        <fullName evidence="8">Hemolysin activation/secretion protein</fullName>
    </submittedName>
</protein>
<dbReference type="InterPro" id="IPR005565">
    <property type="entry name" value="Hemolysn_activator_HlyB_C"/>
</dbReference>
<dbReference type="OrthoDB" id="7486497at2"/>
<dbReference type="EMBL" id="FOZG01000001">
    <property type="protein sequence ID" value="SFR80369.1"/>
    <property type="molecule type" value="Genomic_DNA"/>
</dbReference>
<reference evidence="8 9" key="1">
    <citation type="submission" date="2016-10" db="EMBL/GenBank/DDBJ databases">
        <authorList>
            <person name="de Groot N.N."/>
        </authorList>
    </citation>
    <scope>NUCLEOTIDE SEQUENCE [LARGE SCALE GENOMIC DNA]</scope>
    <source>
        <strain evidence="8 9">S5-249</strain>
    </source>
</reference>
<dbReference type="Pfam" id="PF03865">
    <property type="entry name" value="ShlB"/>
    <property type="match status" value="1"/>
</dbReference>
<keyword evidence="5" id="KW-1133">Transmembrane helix</keyword>
<dbReference type="InterPro" id="IPR051544">
    <property type="entry name" value="TPS_OM_transporter"/>
</dbReference>
<accession>A0A1I6JN52</accession>
<feature type="transmembrane region" description="Helical" evidence="5">
    <location>
        <begin position="28"/>
        <end position="48"/>
    </location>
</feature>
<evidence type="ECO:0000259" key="6">
    <source>
        <dbReference type="Pfam" id="PF03865"/>
    </source>
</evidence>
<keyword evidence="2 5" id="KW-0812">Transmembrane</keyword>
<evidence type="ECO:0000259" key="7">
    <source>
        <dbReference type="Pfam" id="PF08479"/>
    </source>
</evidence>
<evidence type="ECO:0000256" key="3">
    <source>
        <dbReference type="ARBA" id="ARBA00023237"/>
    </source>
</evidence>
<dbReference type="Gene3D" id="2.40.160.50">
    <property type="entry name" value="membrane protein fhac: a member of the omp85/tpsb transporter family"/>
    <property type="match status" value="1"/>
</dbReference>
<feature type="domain" description="Polypeptide-transport-associated ShlB-type" evidence="7">
    <location>
        <begin position="102"/>
        <end position="173"/>
    </location>
</feature>
<evidence type="ECO:0000256" key="2">
    <source>
        <dbReference type="ARBA" id="ARBA00022692"/>
    </source>
</evidence>
<dbReference type="PANTHER" id="PTHR34597">
    <property type="entry name" value="SLR1661 PROTEIN"/>
    <property type="match status" value="1"/>
</dbReference>
<dbReference type="Pfam" id="PF08479">
    <property type="entry name" value="POTRA_2"/>
    <property type="match status" value="1"/>
</dbReference>
<evidence type="ECO:0000313" key="8">
    <source>
        <dbReference type="EMBL" id="SFR80369.1"/>
    </source>
</evidence>
<evidence type="ECO:0000313" key="9">
    <source>
        <dbReference type="Proteomes" id="UP000198824"/>
    </source>
</evidence>
<keyword evidence="1" id="KW-1134">Transmembrane beta strand</keyword>
<dbReference type="GO" id="GO:0008320">
    <property type="term" value="F:protein transmembrane transporter activity"/>
    <property type="evidence" value="ECO:0007669"/>
    <property type="project" value="TreeGrafter"/>
</dbReference>